<evidence type="ECO:0000259" key="14">
    <source>
        <dbReference type="Pfam" id="PF07715"/>
    </source>
</evidence>
<evidence type="ECO:0000256" key="9">
    <source>
        <dbReference type="ARBA" id="ARBA00023237"/>
    </source>
</evidence>
<dbReference type="InterPro" id="IPR012910">
    <property type="entry name" value="Plug_dom"/>
</dbReference>
<reference evidence="15" key="1">
    <citation type="submission" date="2019-12" db="EMBL/GenBank/DDBJ databases">
        <title>Novel species isolated from a subtropical stream in China.</title>
        <authorList>
            <person name="Lu H."/>
        </authorList>
    </citation>
    <scope>NUCLEOTIDE SEQUENCE [LARGE SCALE GENOMIC DNA]</scope>
    <source>
        <strain evidence="15">FT93W</strain>
    </source>
</reference>
<dbReference type="InterPro" id="IPR000531">
    <property type="entry name" value="Beta-barrel_TonB"/>
</dbReference>
<dbReference type="InterPro" id="IPR010105">
    <property type="entry name" value="TonB_sidphr_rcpt"/>
</dbReference>
<evidence type="ECO:0000256" key="8">
    <source>
        <dbReference type="ARBA" id="ARBA00023170"/>
    </source>
</evidence>
<keyword evidence="6 11" id="KW-0798">TonB box</keyword>
<keyword evidence="3 10" id="KW-0813">Transport</keyword>
<evidence type="ECO:0000256" key="10">
    <source>
        <dbReference type="PROSITE-ProRule" id="PRU01360"/>
    </source>
</evidence>
<accession>A0A845I2B5</accession>
<name>A0A845I2B5_9BURK</name>
<dbReference type="PANTHER" id="PTHR32552">
    <property type="entry name" value="FERRICHROME IRON RECEPTOR-RELATED"/>
    <property type="match status" value="1"/>
</dbReference>
<keyword evidence="12" id="KW-0732">Signal</keyword>
<comment type="similarity">
    <text evidence="2 10 11">Belongs to the TonB-dependent receptor family.</text>
</comment>
<feature type="chain" id="PRO_5032432726" evidence="12">
    <location>
        <begin position="26"/>
        <end position="715"/>
    </location>
</feature>
<dbReference type="GO" id="GO:0038023">
    <property type="term" value="F:signaling receptor activity"/>
    <property type="evidence" value="ECO:0007669"/>
    <property type="project" value="InterPro"/>
</dbReference>
<dbReference type="GO" id="GO:0015891">
    <property type="term" value="P:siderophore transport"/>
    <property type="evidence" value="ECO:0007669"/>
    <property type="project" value="InterPro"/>
</dbReference>
<dbReference type="NCBIfam" id="TIGR01783">
    <property type="entry name" value="TonB-siderophor"/>
    <property type="match status" value="1"/>
</dbReference>
<evidence type="ECO:0000313" key="16">
    <source>
        <dbReference type="Proteomes" id="UP000444316"/>
    </source>
</evidence>
<dbReference type="PANTHER" id="PTHR32552:SF83">
    <property type="entry name" value="BLR3904 PROTEIN"/>
    <property type="match status" value="1"/>
</dbReference>
<dbReference type="Gene3D" id="2.170.130.10">
    <property type="entry name" value="TonB-dependent receptor, plug domain"/>
    <property type="match status" value="1"/>
</dbReference>
<feature type="domain" description="TonB-dependent receptor-like beta-barrel" evidence="13">
    <location>
        <begin position="248"/>
        <end position="681"/>
    </location>
</feature>
<sequence>MTTTKFAASPLALAIALAFPVSAYADSPEQSMPEVLVTASKAQLNRASVAGFSDTPLLETPASVNVISAQQMQDLQIHSTTDAARYDASLSDAYNAVGYSEQFSIRGFKLDNATSYRKNGMAIPGDTQIPLENKERIEVLKGLSGLQAGVSAPGGMINYVTKRPTEQTLRTVILEERERGNLYGSVDLGGRFEDARFGYRVNLAAERLRSYIKGADGNRKFASAAFDWKISSQALLQIDGDIQKKAQITAPGFQLLNNTTLPVVAADTMLNNQPWSRPVETTSSNLGARFAYSFSPEWNASISANQHQFKRDDYTAFPYGCGAQGLYPGYCGNGDFDVYDYKSLGEKKSPFAVQALLQGRFVSAGIHHAVTFGASLARNSEKWGDYLYTQAGKDGTGYSNIYHPIVVAPAQGSSGPVSERRHTLDRAVFAQDVASLTEQLKLHAGARYVQIKRDEYVGADDNGVALQYAHTDTGYWLPNVALVYALRSNVSVYSSLAQGLEYGGVAPLGTSNQGRALAPNKSRQVEVGVKADVHPDLNATLALFQIRKGLEYTSAQSEYVRNGEAQNRGLEMALHGRVSRALSVGASATALNTQQHDTGLASLDGKRVTNVAAFKSSVFADYAVPQLAGLSLSANWQYSGKKAFDSENKVFVPSYHVLNLGGAYATRVGNTPVTLRASVDNALDKFYWRDVTPDLGGYLMPGASRTLRVSAQFDL</sequence>
<evidence type="ECO:0000256" key="4">
    <source>
        <dbReference type="ARBA" id="ARBA00022452"/>
    </source>
</evidence>
<keyword evidence="9 10" id="KW-0998">Cell outer membrane</keyword>
<evidence type="ECO:0000256" key="6">
    <source>
        <dbReference type="ARBA" id="ARBA00023077"/>
    </source>
</evidence>
<keyword evidence="5 10" id="KW-0812">Transmembrane</keyword>
<organism evidence="15 16">
    <name type="scientific">Duganella fentianensis</name>
    <dbReference type="NCBI Taxonomy" id="2692177"/>
    <lineage>
        <taxon>Bacteria</taxon>
        <taxon>Pseudomonadati</taxon>
        <taxon>Pseudomonadota</taxon>
        <taxon>Betaproteobacteria</taxon>
        <taxon>Burkholderiales</taxon>
        <taxon>Oxalobacteraceae</taxon>
        <taxon>Telluria group</taxon>
        <taxon>Duganella</taxon>
    </lineage>
</organism>
<evidence type="ECO:0000256" key="7">
    <source>
        <dbReference type="ARBA" id="ARBA00023136"/>
    </source>
</evidence>
<dbReference type="GO" id="GO:0009279">
    <property type="term" value="C:cell outer membrane"/>
    <property type="evidence" value="ECO:0007669"/>
    <property type="project" value="UniProtKB-SubCell"/>
</dbReference>
<evidence type="ECO:0000256" key="3">
    <source>
        <dbReference type="ARBA" id="ARBA00022448"/>
    </source>
</evidence>
<keyword evidence="8 15" id="KW-0675">Receptor</keyword>
<evidence type="ECO:0000256" key="2">
    <source>
        <dbReference type="ARBA" id="ARBA00009810"/>
    </source>
</evidence>
<dbReference type="Pfam" id="PF00593">
    <property type="entry name" value="TonB_dep_Rec_b-barrel"/>
    <property type="match status" value="1"/>
</dbReference>
<keyword evidence="7 10" id="KW-0472">Membrane</keyword>
<evidence type="ECO:0000256" key="12">
    <source>
        <dbReference type="SAM" id="SignalP"/>
    </source>
</evidence>
<keyword evidence="16" id="KW-1185">Reference proteome</keyword>
<dbReference type="InterPro" id="IPR036942">
    <property type="entry name" value="Beta-barrel_TonB_sf"/>
</dbReference>
<dbReference type="EMBL" id="WWCL01000002">
    <property type="protein sequence ID" value="MYN45236.1"/>
    <property type="molecule type" value="Genomic_DNA"/>
</dbReference>
<evidence type="ECO:0000313" key="15">
    <source>
        <dbReference type="EMBL" id="MYN45236.1"/>
    </source>
</evidence>
<gene>
    <name evidence="15" type="ORF">GTP23_09195</name>
</gene>
<dbReference type="Gene3D" id="2.40.170.20">
    <property type="entry name" value="TonB-dependent receptor, beta-barrel domain"/>
    <property type="match status" value="1"/>
</dbReference>
<keyword evidence="4 10" id="KW-1134">Transmembrane beta strand</keyword>
<protein>
    <submittedName>
        <fullName evidence="15">TonB-dependent siderophore receptor</fullName>
    </submittedName>
</protein>
<evidence type="ECO:0000256" key="11">
    <source>
        <dbReference type="RuleBase" id="RU003357"/>
    </source>
</evidence>
<dbReference type="PROSITE" id="PS52016">
    <property type="entry name" value="TONB_DEPENDENT_REC_3"/>
    <property type="match status" value="1"/>
</dbReference>
<dbReference type="GO" id="GO:0015344">
    <property type="term" value="F:siderophore uptake transmembrane transporter activity"/>
    <property type="evidence" value="ECO:0007669"/>
    <property type="project" value="TreeGrafter"/>
</dbReference>
<feature type="signal peptide" evidence="12">
    <location>
        <begin position="1"/>
        <end position="25"/>
    </location>
</feature>
<proteinExistence type="inferred from homology"/>
<evidence type="ECO:0000256" key="1">
    <source>
        <dbReference type="ARBA" id="ARBA00004571"/>
    </source>
</evidence>
<comment type="subcellular location">
    <subcellularLocation>
        <location evidence="1 10">Cell outer membrane</location>
        <topology evidence="1 10">Multi-pass membrane protein</topology>
    </subcellularLocation>
</comment>
<dbReference type="Pfam" id="PF07715">
    <property type="entry name" value="Plug"/>
    <property type="match status" value="1"/>
</dbReference>
<comment type="caution">
    <text evidence="15">The sequence shown here is derived from an EMBL/GenBank/DDBJ whole genome shotgun (WGS) entry which is preliminary data.</text>
</comment>
<dbReference type="InterPro" id="IPR039426">
    <property type="entry name" value="TonB-dep_rcpt-like"/>
</dbReference>
<dbReference type="RefSeq" id="WP_161034902.1">
    <property type="nucleotide sequence ID" value="NZ_WWCL01000002.1"/>
</dbReference>
<dbReference type="InterPro" id="IPR037066">
    <property type="entry name" value="Plug_dom_sf"/>
</dbReference>
<dbReference type="SUPFAM" id="SSF56935">
    <property type="entry name" value="Porins"/>
    <property type="match status" value="1"/>
</dbReference>
<evidence type="ECO:0000259" key="13">
    <source>
        <dbReference type="Pfam" id="PF00593"/>
    </source>
</evidence>
<evidence type="ECO:0000256" key="5">
    <source>
        <dbReference type="ARBA" id="ARBA00022692"/>
    </source>
</evidence>
<dbReference type="AlphaFoldDB" id="A0A845I2B5"/>
<dbReference type="Proteomes" id="UP000444316">
    <property type="component" value="Unassembled WGS sequence"/>
</dbReference>
<dbReference type="CDD" id="cd01347">
    <property type="entry name" value="ligand_gated_channel"/>
    <property type="match status" value="1"/>
</dbReference>
<feature type="domain" description="TonB-dependent receptor plug" evidence="14">
    <location>
        <begin position="57"/>
        <end position="155"/>
    </location>
</feature>